<dbReference type="Proteomes" id="UP000293300">
    <property type="component" value="Unassembled WGS sequence"/>
</dbReference>
<organism evidence="2 3">
    <name type="scientific">Flavobacterium silvisoli</name>
    <dbReference type="NCBI Taxonomy" id="2529433"/>
    <lineage>
        <taxon>Bacteria</taxon>
        <taxon>Pseudomonadati</taxon>
        <taxon>Bacteroidota</taxon>
        <taxon>Flavobacteriia</taxon>
        <taxon>Flavobacteriales</taxon>
        <taxon>Flavobacteriaceae</taxon>
        <taxon>Flavobacterium</taxon>
    </lineage>
</organism>
<protein>
    <recommendedName>
        <fullName evidence="4">Proteinase inhibitor I42 chagasin domain-containing protein</fullName>
    </recommendedName>
</protein>
<reference evidence="2 3" key="1">
    <citation type="submission" date="2019-02" db="EMBL/GenBank/DDBJ databases">
        <title>Flavobacterium sp. RD-2-33 isolated from forest soil.</title>
        <authorList>
            <person name="Chaudhary D.K."/>
        </authorList>
    </citation>
    <scope>NUCLEOTIDE SEQUENCE [LARGE SCALE GENOMIC DNA]</scope>
    <source>
        <strain evidence="2 3">RD-2-33</strain>
    </source>
</reference>
<gene>
    <name evidence="2" type="ORF">EZL74_01865</name>
</gene>
<evidence type="ECO:0000256" key="1">
    <source>
        <dbReference type="SAM" id="SignalP"/>
    </source>
</evidence>
<sequence length="140" mass="15911">MKRIISLIALFFIFNSCSTDNGDSYLFELLPVTSVDMPAEFTVGGTYQITMHYKRPTSCHFFNGIYYDKKVDPETSKNIRTIAIENAVAQKSGCQTLTNNEVEYSFNFQATSTNPYIFKFWKGKDADGNNVFLEVEVPVN</sequence>
<keyword evidence="3" id="KW-1185">Reference proteome</keyword>
<dbReference type="AlphaFoldDB" id="A0A4Q9Z4A6"/>
<dbReference type="OrthoDB" id="893802at2"/>
<comment type="caution">
    <text evidence="2">The sequence shown here is derived from an EMBL/GenBank/DDBJ whole genome shotgun (WGS) entry which is preliminary data.</text>
</comment>
<feature type="signal peptide" evidence="1">
    <location>
        <begin position="1"/>
        <end position="21"/>
    </location>
</feature>
<keyword evidence="1" id="KW-0732">Signal</keyword>
<accession>A0A4Q9Z4A6</accession>
<evidence type="ECO:0000313" key="2">
    <source>
        <dbReference type="EMBL" id="TBX71278.1"/>
    </source>
</evidence>
<feature type="chain" id="PRO_5020577096" description="Proteinase inhibitor I42 chagasin domain-containing protein" evidence="1">
    <location>
        <begin position="22"/>
        <end position="140"/>
    </location>
</feature>
<evidence type="ECO:0000313" key="3">
    <source>
        <dbReference type="Proteomes" id="UP000293300"/>
    </source>
</evidence>
<dbReference type="EMBL" id="SJPE01000001">
    <property type="protein sequence ID" value="TBX71278.1"/>
    <property type="molecule type" value="Genomic_DNA"/>
</dbReference>
<name>A0A4Q9Z4A6_9FLAO</name>
<evidence type="ECO:0008006" key="4">
    <source>
        <dbReference type="Google" id="ProtNLM"/>
    </source>
</evidence>
<proteinExistence type="predicted"/>
<dbReference type="RefSeq" id="WP_131474888.1">
    <property type="nucleotide sequence ID" value="NZ_SJPE01000001.1"/>
</dbReference>